<evidence type="ECO:0000313" key="12">
    <source>
        <dbReference type="EMBL" id="WTU38170.1"/>
    </source>
</evidence>
<evidence type="ECO:0000256" key="2">
    <source>
        <dbReference type="ARBA" id="ARBA00005369"/>
    </source>
</evidence>
<dbReference type="GO" id="GO:0032259">
    <property type="term" value="P:methylation"/>
    <property type="evidence" value="ECO:0007669"/>
    <property type="project" value="UniProtKB-KW"/>
</dbReference>
<evidence type="ECO:0000256" key="11">
    <source>
        <dbReference type="ARBA" id="ARBA00031350"/>
    </source>
</evidence>
<dbReference type="SUPFAM" id="SSF53335">
    <property type="entry name" value="S-adenosyl-L-methionine-dependent methyltransferases"/>
    <property type="match status" value="1"/>
</dbReference>
<dbReference type="Gene3D" id="3.40.50.150">
    <property type="entry name" value="Vaccinia Virus protein VP39"/>
    <property type="match status" value="1"/>
</dbReference>
<reference evidence="12" key="1">
    <citation type="submission" date="2022-10" db="EMBL/GenBank/DDBJ databases">
        <title>The complete genomes of actinobacterial strains from the NBC collection.</title>
        <authorList>
            <person name="Joergensen T.S."/>
            <person name="Alvarez Arevalo M."/>
            <person name="Sterndorff E.B."/>
            <person name="Faurdal D."/>
            <person name="Vuksanovic O."/>
            <person name="Mourched A.-S."/>
            <person name="Charusanti P."/>
            <person name="Shaw S."/>
            <person name="Blin K."/>
            <person name="Weber T."/>
        </authorList>
    </citation>
    <scope>NUCLEOTIDE SEQUENCE</scope>
    <source>
        <strain evidence="12">NBC_00060</strain>
    </source>
</reference>
<dbReference type="GO" id="GO:0004719">
    <property type="term" value="F:protein-L-isoaspartate (D-aspartate) O-methyltransferase activity"/>
    <property type="evidence" value="ECO:0007669"/>
    <property type="project" value="UniProtKB-EC"/>
</dbReference>
<dbReference type="GO" id="GO:0005737">
    <property type="term" value="C:cytoplasm"/>
    <property type="evidence" value="ECO:0007669"/>
    <property type="project" value="UniProtKB-SubCell"/>
</dbReference>
<evidence type="ECO:0000256" key="5">
    <source>
        <dbReference type="ARBA" id="ARBA00022490"/>
    </source>
</evidence>
<dbReference type="EMBL" id="CP108253">
    <property type="protein sequence ID" value="WTU45188.1"/>
    <property type="molecule type" value="Genomic_DNA"/>
</dbReference>
<name>A0AAU2GTH1_9ACTN</name>
<evidence type="ECO:0000313" key="13">
    <source>
        <dbReference type="EMBL" id="WTU45188.1"/>
    </source>
</evidence>
<comment type="similarity">
    <text evidence="2">Belongs to the methyltransferase superfamily. L-isoaspartyl/D-aspartyl protein methyltransferase family.</text>
</comment>
<dbReference type="PANTHER" id="PTHR11579:SF0">
    <property type="entry name" value="PROTEIN-L-ISOASPARTATE(D-ASPARTATE) O-METHYLTRANSFERASE"/>
    <property type="match status" value="1"/>
</dbReference>
<keyword evidence="5" id="KW-0963">Cytoplasm</keyword>
<dbReference type="InterPro" id="IPR029063">
    <property type="entry name" value="SAM-dependent_MTases_sf"/>
</dbReference>
<evidence type="ECO:0000256" key="10">
    <source>
        <dbReference type="ARBA" id="ARBA00031323"/>
    </source>
</evidence>
<evidence type="ECO:0000256" key="3">
    <source>
        <dbReference type="ARBA" id="ARBA00011890"/>
    </source>
</evidence>
<proteinExistence type="inferred from homology"/>
<sequence length="374" mass="41146">MTGPEELAHRLRADGYLTEVWYEPFVYVRREDFIPDRIWVQADDGYRRLERDENPGRWLSLVYDDVALVTQVEDEHNGLALVPSSSSSMPRVVATMLETLDVADGMSVLEIGTGTGYNAALLSHRLGDARVTSIEIDPAVAETARERLAKAGHHPNVITGDGTTAAPGQRPVDRVIVTCALGSVPYALVNHTRPGGRIVLPWGTGLYNGVLLRLDVHADGSASGPVIGDCAFMWNRAEAVHRDVTTVIHHDDPAEVSHTGLDPRRVLGDENAAFVTGLLVPDCRYSVGHGPNNEFTLWLADHRTGSWASIDYTPGAATYETAQFGPRRLWEEAEAAMRWWQSAGEPVRTRFGITITSTDQWTWLDTPDLRMTAG</sequence>
<keyword evidence="8" id="KW-0949">S-adenosyl-L-methionine</keyword>
<protein>
    <recommendedName>
        <fullName evidence="4">Protein-L-isoaspartate O-methyltransferase</fullName>
        <ecNumber evidence="3">2.1.1.77</ecNumber>
    </recommendedName>
    <alternativeName>
        <fullName evidence="11">L-isoaspartyl protein carboxyl methyltransferase</fullName>
    </alternativeName>
    <alternativeName>
        <fullName evidence="9">Protein L-isoaspartyl methyltransferase</fullName>
    </alternativeName>
    <alternativeName>
        <fullName evidence="10">Protein-beta-aspartate methyltransferase</fullName>
    </alternativeName>
</protein>
<dbReference type="PANTHER" id="PTHR11579">
    <property type="entry name" value="PROTEIN-L-ISOASPARTATE O-METHYLTRANSFERASE"/>
    <property type="match status" value="1"/>
</dbReference>
<dbReference type="InterPro" id="IPR000682">
    <property type="entry name" value="PCMT"/>
</dbReference>
<dbReference type="EC" id="2.1.1.77" evidence="3"/>
<dbReference type="AlphaFoldDB" id="A0AAU2GTH1"/>
<dbReference type="EMBL" id="CP108253">
    <property type="protein sequence ID" value="WTU38170.1"/>
    <property type="molecule type" value="Genomic_DNA"/>
</dbReference>
<evidence type="ECO:0000256" key="9">
    <source>
        <dbReference type="ARBA" id="ARBA00030757"/>
    </source>
</evidence>
<evidence type="ECO:0000256" key="8">
    <source>
        <dbReference type="ARBA" id="ARBA00022691"/>
    </source>
</evidence>
<comment type="subcellular location">
    <subcellularLocation>
        <location evidence="1">Cytoplasm</location>
    </subcellularLocation>
</comment>
<evidence type="ECO:0000256" key="7">
    <source>
        <dbReference type="ARBA" id="ARBA00022679"/>
    </source>
</evidence>
<gene>
    <name evidence="12" type="ORF">OHV25_00505</name>
    <name evidence="13" type="ORF">OHV25_39335</name>
</gene>
<evidence type="ECO:0000256" key="4">
    <source>
        <dbReference type="ARBA" id="ARBA00013346"/>
    </source>
</evidence>
<keyword evidence="6 12" id="KW-0489">Methyltransferase</keyword>
<accession>A0AAU2GTH1</accession>
<organism evidence="12">
    <name type="scientific">Streptomyces sp. NBC_00060</name>
    <dbReference type="NCBI Taxonomy" id="2975636"/>
    <lineage>
        <taxon>Bacteria</taxon>
        <taxon>Bacillati</taxon>
        <taxon>Actinomycetota</taxon>
        <taxon>Actinomycetes</taxon>
        <taxon>Kitasatosporales</taxon>
        <taxon>Streptomycetaceae</taxon>
        <taxon>Streptomyces</taxon>
    </lineage>
</organism>
<dbReference type="CDD" id="cd02440">
    <property type="entry name" value="AdoMet_MTases"/>
    <property type="match status" value="1"/>
</dbReference>
<keyword evidence="7" id="KW-0808">Transferase</keyword>
<evidence type="ECO:0000256" key="1">
    <source>
        <dbReference type="ARBA" id="ARBA00004496"/>
    </source>
</evidence>
<evidence type="ECO:0000256" key="6">
    <source>
        <dbReference type="ARBA" id="ARBA00022603"/>
    </source>
</evidence>
<dbReference type="Pfam" id="PF01135">
    <property type="entry name" value="PCMT"/>
    <property type="match status" value="1"/>
</dbReference>